<feature type="non-terminal residue" evidence="1">
    <location>
        <position position="31"/>
    </location>
</feature>
<evidence type="ECO:0000313" key="2">
    <source>
        <dbReference type="Proteomes" id="UP000188268"/>
    </source>
</evidence>
<reference evidence="1 2" key="1">
    <citation type="submission" date="2013-09" db="EMBL/GenBank/DDBJ databases">
        <title>Corchorus capsularis genome sequencing.</title>
        <authorList>
            <person name="Alam M."/>
            <person name="Haque M.S."/>
            <person name="Islam M.S."/>
            <person name="Emdad E.M."/>
            <person name="Islam M.M."/>
            <person name="Ahmed B."/>
            <person name="Halim A."/>
            <person name="Hossen Q.M.M."/>
            <person name="Hossain M.Z."/>
            <person name="Ahmed R."/>
            <person name="Khan M.M."/>
            <person name="Islam R."/>
            <person name="Rashid M.M."/>
            <person name="Khan S.A."/>
            <person name="Rahman M.S."/>
            <person name="Alam M."/>
        </authorList>
    </citation>
    <scope>NUCLEOTIDE SEQUENCE [LARGE SCALE GENOMIC DNA]</scope>
    <source>
        <strain evidence="2">cv. CVL-1</strain>
        <tissue evidence="1">Whole seedling</tissue>
    </source>
</reference>
<dbReference type="Proteomes" id="UP000188268">
    <property type="component" value="Unassembled WGS sequence"/>
</dbReference>
<keyword evidence="2" id="KW-1185">Reference proteome</keyword>
<dbReference type="EMBL" id="AWWV01013546">
    <property type="protein sequence ID" value="OMO61194.1"/>
    <property type="molecule type" value="Genomic_DNA"/>
</dbReference>
<protein>
    <submittedName>
        <fullName evidence="1">Uncharacterized protein</fullName>
    </submittedName>
</protein>
<evidence type="ECO:0000313" key="1">
    <source>
        <dbReference type="EMBL" id="OMO61194.1"/>
    </source>
</evidence>
<dbReference type="AlphaFoldDB" id="A0A1R3GSU9"/>
<sequence>MAKSMDEAGVGGTNHAGIIEAWFGCTILAPT</sequence>
<comment type="caution">
    <text evidence="1">The sequence shown here is derived from an EMBL/GenBank/DDBJ whole genome shotgun (WGS) entry which is preliminary data.</text>
</comment>
<organism evidence="1 2">
    <name type="scientific">Corchorus capsularis</name>
    <name type="common">Jute</name>
    <dbReference type="NCBI Taxonomy" id="210143"/>
    <lineage>
        <taxon>Eukaryota</taxon>
        <taxon>Viridiplantae</taxon>
        <taxon>Streptophyta</taxon>
        <taxon>Embryophyta</taxon>
        <taxon>Tracheophyta</taxon>
        <taxon>Spermatophyta</taxon>
        <taxon>Magnoliopsida</taxon>
        <taxon>eudicotyledons</taxon>
        <taxon>Gunneridae</taxon>
        <taxon>Pentapetalae</taxon>
        <taxon>rosids</taxon>
        <taxon>malvids</taxon>
        <taxon>Malvales</taxon>
        <taxon>Malvaceae</taxon>
        <taxon>Grewioideae</taxon>
        <taxon>Apeibeae</taxon>
        <taxon>Corchorus</taxon>
    </lineage>
</organism>
<name>A0A1R3GSU9_COCAP</name>
<accession>A0A1R3GSU9</accession>
<dbReference type="Gramene" id="OMO61194">
    <property type="protein sequence ID" value="OMO61194"/>
    <property type="gene ID" value="CCACVL1_23703"/>
</dbReference>
<proteinExistence type="predicted"/>
<gene>
    <name evidence="1" type="ORF">CCACVL1_23703</name>
</gene>